<evidence type="ECO:0000256" key="1">
    <source>
        <dbReference type="ARBA" id="ARBA00022679"/>
    </source>
</evidence>
<sequence length="232" mass="26885">MIPKIIHYCWFGKNPKSPEILMCIESWKQTCPDFEVKEWNEENFPVEQSPFVQRMYAERKWAFVADYARLKILLEHGGFYLDTDMLLIQSLEPLTKNLCVLGEESTGVISAGMIGAEAHHSFIEACKNHYDRETASLITIPRVLSLVFNTYPNKANLTVYPPKTFYPFDSEHIKEFHGQDLGPEVIGVHLWHYSWGHPLNIFFKKIGVYQWGKKVTEVLGLKTLLKKLFGFI</sequence>
<dbReference type="GO" id="GO:0016020">
    <property type="term" value="C:membrane"/>
    <property type="evidence" value="ECO:0007669"/>
    <property type="project" value="GOC"/>
</dbReference>
<dbReference type="GO" id="GO:0000030">
    <property type="term" value="F:mannosyltransferase activity"/>
    <property type="evidence" value="ECO:0007669"/>
    <property type="project" value="TreeGrafter"/>
</dbReference>
<dbReference type="AlphaFoldDB" id="A0A1J4V7H1"/>
<dbReference type="InterPro" id="IPR007577">
    <property type="entry name" value="GlycoTrfase_DXD_sugar-bd_CS"/>
</dbReference>
<reference evidence="2 3" key="1">
    <citation type="journal article" date="2016" name="Environ. Microbiol.">
        <title>Genomic resolution of a cold subsurface aquifer community provides metabolic insights for novel microbes adapted to high CO concentrations.</title>
        <authorList>
            <person name="Probst A.J."/>
            <person name="Castelle C.J."/>
            <person name="Singh A."/>
            <person name="Brown C.T."/>
            <person name="Anantharaman K."/>
            <person name="Sharon I."/>
            <person name="Hug L.A."/>
            <person name="Burstein D."/>
            <person name="Emerson J.B."/>
            <person name="Thomas B.C."/>
            <person name="Banfield J.F."/>
        </authorList>
    </citation>
    <scope>NUCLEOTIDE SEQUENCE [LARGE SCALE GENOMIC DNA]</scope>
    <source>
        <strain evidence="2">CG1_02_43_90</strain>
    </source>
</reference>
<dbReference type="InterPro" id="IPR029044">
    <property type="entry name" value="Nucleotide-diphossugar_trans"/>
</dbReference>
<dbReference type="EMBL" id="MNVN01000003">
    <property type="protein sequence ID" value="OIO31241.1"/>
    <property type="molecule type" value="Genomic_DNA"/>
</dbReference>
<evidence type="ECO:0008006" key="4">
    <source>
        <dbReference type="Google" id="ProtNLM"/>
    </source>
</evidence>
<dbReference type="GO" id="GO:0051999">
    <property type="term" value="P:mannosyl-inositol phosphorylceramide biosynthetic process"/>
    <property type="evidence" value="ECO:0007669"/>
    <property type="project" value="TreeGrafter"/>
</dbReference>
<dbReference type="Pfam" id="PF04488">
    <property type="entry name" value="Gly_transf_sug"/>
    <property type="match status" value="1"/>
</dbReference>
<organism evidence="2 3">
    <name type="scientific">Candidatus Nomurabacteria bacterium CG1_02_43_90</name>
    <dbReference type="NCBI Taxonomy" id="1805281"/>
    <lineage>
        <taxon>Bacteria</taxon>
        <taxon>Candidatus Nomuraibacteriota</taxon>
    </lineage>
</organism>
<dbReference type="PANTHER" id="PTHR32385">
    <property type="entry name" value="MANNOSYL PHOSPHORYLINOSITOL CERAMIDE SYNTHASE"/>
    <property type="match status" value="1"/>
</dbReference>
<proteinExistence type="predicted"/>
<dbReference type="InterPro" id="IPR051706">
    <property type="entry name" value="Glycosyltransferase_domain"/>
</dbReference>
<dbReference type="Proteomes" id="UP000181992">
    <property type="component" value="Unassembled WGS sequence"/>
</dbReference>
<name>A0A1J4V7H1_9BACT</name>
<keyword evidence="1" id="KW-0808">Transferase</keyword>
<gene>
    <name evidence="2" type="ORF">AUJ77_00320</name>
</gene>
<protein>
    <recommendedName>
        <fullName evidence="4">Glycosyl transferase</fullName>
    </recommendedName>
</protein>
<dbReference type="SUPFAM" id="SSF53448">
    <property type="entry name" value="Nucleotide-diphospho-sugar transferases"/>
    <property type="match status" value="1"/>
</dbReference>
<accession>A0A1J4V7H1</accession>
<comment type="caution">
    <text evidence="2">The sequence shown here is derived from an EMBL/GenBank/DDBJ whole genome shotgun (WGS) entry which is preliminary data.</text>
</comment>
<evidence type="ECO:0000313" key="3">
    <source>
        <dbReference type="Proteomes" id="UP000181992"/>
    </source>
</evidence>
<dbReference type="Gene3D" id="3.90.550.20">
    <property type="match status" value="1"/>
</dbReference>
<evidence type="ECO:0000313" key="2">
    <source>
        <dbReference type="EMBL" id="OIO31241.1"/>
    </source>
</evidence>
<dbReference type="STRING" id="1805281.AUJ77_00320"/>
<dbReference type="PANTHER" id="PTHR32385:SF15">
    <property type="entry name" value="INOSITOL PHOSPHOCERAMIDE MANNOSYLTRANSFERASE 1"/>
    <property type="match status" value="1"/>
</dbReference>